<proteinExistence type="inferred from homology"/>
<accession>A0A7D8UTP2</accession>
<dbReference type="Proteomes" id="UP000481288">
    <property type="component" value="Unassembled WGS sequence"/>
</dbReference>
<gene>
    <name evidence="3" type="primary">cctO_0</name>
    <name evidence="3" type="ORF">LCER1_G002676</name>
</gene>
<evidence type="ECO:0000256" key="2">
    <source>
        <dbReference type="ARBA" id="ARBA00035112"/>
    </source>
</evidence>
<dbReference type="PANTHER" id="PTHR33365">
    <property type="entry name" value="YALI0B05434P"/>
    <property type="match status" value="1"/>
</dbReference>
<dbReference type="PANTHER" id="PTHR33365:SF4">
    <property type="entry name" value="CYCLOCHLOROTINE BIOSYNTHESIS PROTEIN O"/>
    <property type="match status" value="1"/>
</dbReference>
<name>A0A7D8UTP2_9HELO</name>
<keyword evidence="4" id="KW-1185">Reference proteome</keyword>
<evidence type="ECO:0000313" key="3">
    <source>
        <dbReference type="EMBL" id="TVY57693.1"/>
    </source>
</evidence>
<evidence type="ECO:0000313" key="4">
    <source>
        <dbReference type="Proteomes" id="UP000481288"/>
    </source>
</evidence>
<sequence length="334" mass="38570">MALRLSSLDFSRDRSEEWEIEGLIQASKSLKLRKAQSKGWLYSRAHIVSLYALISSLLLVSTSLTCRLHRKPFADPTLGVYCEIPYITEDPFLISQAPANKAVEYIREQKFESALFSYTPYMGIPTNKTDLLWENLYDSLAVSKISRSEANLLPHPTLRIPGTEDYLVQLDVFHQLHCLDDLRMLLYPERFPGLEELKDENGVINRDGHEFRHWDHCIDALRQTIMCHSDVSPVSWHLNMPKRNVIIPQLSTTHTCRNFTKIQEWARENSAGDWNYMVDSKEAADEIARTAGFDQAPDEDMGNQYDKFPGDLFFKYWRDHPKEAAEARKKAGLD</sequence>
<evidence type="ECO:0000256" key="1">
    <source>
        <dbReference type="ARBA" id="ARBA00004685"/>
    </source>
</evidence>
<dbReference type="AlphaFoldDB" id="A0A7D8UTP2"/>
<organism evidence="3 4">
    <name type="scientific">Lachnellula cervina</name>
    <dbReference type="NCBI Taxonomy" id="1316786"/>
    <lineage>
        <taxon>Eukaryota</taxon>
        <taxon>Fungi</taxon>
        <taxon>Dikarya</taxon>
        <taxon>Ascomycota</taxon>
        <taxon>Pezizomycotina</taxon>
        <taxon>Leotiomycetes</taxon>
        <taxon>Helotiales</taxon>
        <taxon>Lachnaceae</taxon>
        <taxon>Lachnellula</taxon>
    </lineage>
</organism>
<reference evidence="3 4" key="1">
    <citation type="submission" date="2018-05" db="EMBL/GenBank/DDBJ databases">
        <title>Whole genome sequencing for identification of molecular markers to develop diagnostic detection tools for the regulated plant pathogen Lachnellula willkommii.</title>
        <authorList>
            <person name="Giroux E."/>
            <person name="Bilodeau G."/>
        </authorList>
    </citation>
    <scope>NUCLEOTIDE SEQUENCE [LARGE SCALE GENOMIC DNA]</scope>
    <source>
        <strain evidence="3 4">CBS 625.97</strain>
    </source>
</reference>
<dbReference type="EMBL" id="QGMG01000078">
    <property type="protein sequence ID" value="TVY57693.1"/>
    <property type="molecule type" value="Genomic_DNA"/>
</dbReference>
<dbReference type="InterPro" id="IPR021765">
    <property type="entry name" value="UstYa-like"/>
</dbReference>
<dbReference type="GO" id="GO:0043386">
    <property type="term" value="P:mycotoxin biosynthetic process"/>
    <property type="evidence" value="ECO:0007669"/>
    <property type="project" value="InterPro"/>
</dbReference>
<dbReference type="Pfam" id="PF11807">
    <property type="entry name" value="UstYa"/>
    <property type="match status" value="1"/>
</dbReference>
<dbReference type="OrthoDB" id="3687641at2759"/>
<comment type="pathway">
    <text evidence="1">Mycotoxin biosynthesis.</text>
</comment>
<comment type="similarity">
    <text evidence="2">Belongs to the ustYa family.</text>
</comment>
<comment type="caution">
    <text evidence="3">The sequence shown here is derived from an EMBL/GenBank/DDBJ whole genome shotgun (WGS) entry which is preliminary data.</text>
</comment>
<protein>
    <submittedName>
        <fullName evidence="3">Cyclochlorotine biosynthesis protein O</fullName>
    </submittedName>
</protein>